<accession>A0AAW8SYR9</accession>
<evidence type="ECO:0000256" key="8">
    <source>
        <dbReference type="SAM" id="MobiDB-lite"/>
    </source>
</evidence>
<feature type="region of interest" description="Disordered" evidence="8">
    <location>
        <begin position="44"/>
        <end position="76"/>
    </location>
</feature>
<evidence type="ECO:0000256" key="1">
    <source>
        <dbReference type="ARBA" id="ARBA00004196"/>
    </source>
</evidence>
<dbReference type="Gene3D" id="2.160.20.20">
    <property type="match status" value="1"/>
</dbReference>
<keyword evidence="4" id="KW-0964">Secreted</keyword>
<comment type="subcellular location">
    <subcellularLocation>
        <location evidence="1">Cell envelope</location>
    </subcellularLocation>
    <subcellularLocation>
        <location evidence="2">Cell outer membrane</location>
    </subcellularLocation>
    <subcellularLocation>
        <location evidence="3">Secreted</location>
    </subcellularLocation>
</comment>
<keyword evidence="5" id="KW-0732">Signal</keyword>
<evidence type="ECO:0000256" key="3">
    <source>
        <dbReference type="ARBA" id="ARBA00004613"/>
    </source>
</evidence>
<feature type="transmembrane region" description="Helical" evidence="9">
    <location>
        <begin position="1372"/>
        <end position="1391"/>
    </location>
</feature>
<keyword evidence="9" id="KW-0812">Transmembrane</keyword>
<evidence type="ECO:0000256" key="5">
    <source>
        <dbReference type="ARBA" id="ARBA00022729"/>
    </source>
</evidence>
<dbReference type="SMART" id="SM00710">
    <property type="entry name" value="PbH1"/>
    <property type="match status" value="18"/>
</dbReference>
<evidence type="ECO:0000256" key="6">
    <source>
        <dbReference type="ARBA" id="ARBA00023136"/>
    </source>
</evidence>
<dbReference type="PANTHER" id="PTHR11319:SF35">
    <property type="entry name" value="OUTER MEMBRANE PROTEIN PMPC-RELATED"/>
    <property type="match status" value="1"/>
</dbReference>
<dbReference type="Pfam" id="PF17210">
    <property type="entry name" value="SdrD_B"/>
    <property type="match status" value="1"/>
</dbReference>
<dbReference type="SUPFAM" id="SSF117074">
    <property type="entry name" value="Hypothetical protein PA1324"/>
    <property type="match status" value="2"/>
</dbReference>
<feature type="domain" description="SD-repeat containing protein B" evidence="10">
    <location>
        <begin position="93"/>
        <end position="209"/>
    </location>
</feature>
<sequence>MRNKSKRWYSCSNWLTLWLTLTLFLTNMPFSMIYAETIEGSSTAEEVQESLHSTEKESSTQATTDNEGQQTIESTETVEGTPIAQAITGTIRGMVWLDENEDGAHDRDERQLAAIKLYLVEAENKNQVITETVTDDSGNYSFKDLAAGEYQVVVEEQTLDGKDYLVPIADLQSGTDNKFDSDKETESSRSYSKPIKVTENEAIVGIDAGMRLKRLPNPTGGNYKVYDSTNALIGSYPTLKAAVDASNLAADPSLTILLTGDDTAQGEEATINTGKNILLKSTATNTITQNIEPKSETDPEEQTKRHIKVSSGASLTLENITLAGAGKAYNDGQWGPSNGGVELTGGTLSLGENAEITKTFGNKGGAIEAKENSKVYLKSNSKVYLNQSSDTGGGIYAKDSTVEVSGTSSISENIGQWRTGGIHLDQSSLTVNDQATVTGNIAKHNEAGGIKVENNSSVVMNGGSITANKVEDNGNGGGIYLVSGCTFTQNAGEINQNEATNGAGIYTTGGTVEMTGGTIHHNKASADGGGIYTTEGPIQVSNGEISQNTSEVNGGGIFIRKSTLTITDGKIKNNTANIDGGGIRATGEAILEVTGNASEISENEANYGGGISANENSQITMTDGTISKNTAGQRGGGVNLDGTATTFTMQGGEISENKAKQSGGILADKAIVTITNVKVRSNQSTGNQAGEGYGGGIMIENQSNGTGGWYSAKVTVIDSEFTGNSAYDGGGLYVSEGSQELSITGSTFTGNTARHQGGGIFVNGTQTKISESRFDSNKASRYGGALKLGMATVLEIETSTISGNESRYGGGISANDGSKITMTDTDIIGNSARHIADGESEIVEGTPSVSGTEKENIGGDGGGVNIDLPDTEFKMTKGKIEGNIAESSGGALFATAHAKFTLGGTEAEQVEVIKNTSESQGGALFLKENVEGTISNSLIDANTAGGNGGGARLEANARLIIMNSSLSKNTASYGGGISANSASTVEMNGSASTISDNTTSNFGGGVNIDNAGTVFTMNDGSIASNPARNGGGVFASAGAEFRMNAGLITQNTALNNGAGVYLQATAQLSVTGGTISLNVAERSGGGIFTEDYYYDSPVDADAYYRNITVTGSGEITEDNRSQRKQPIPHIINGPLGFENSYLNDYQVNYFPNSVRIVYDPNGGGGELYEEQYFKQNPPEIATIRSETELKYTPPSDHPEYVFLYWCENADGEGKRYSTEGTDKITMDSDKVLYAIWGPPTTLSGTIFLDKIKNSTYDKGEELENREVTLYKKVENSSEYVAIETTLTNQDGNYYFTATDQNSYKISVKVLDGEYGKYGFVKKGSTKLSSHVNPDGFSDPITIDIEKERKPVLNAGYLESVVVTGVKHNAENGFFYLISLLLAGLVITRIFALRKTE</sequence>
<dbReference type="PANTHER" id="PTHR11319">
    <property type="entry name" value="G PROTEIN-COUPLED RECEPTOR-RELATED"/>
    <property type="match status" value="1"/>
</dbReference>
<evidence type="ECO:0000313" key="12">
    <source>
        <dbReference type="Proteomes" id="UP001249240"/>
    </source>
</evidence>
<dbReference type="InterPro" id="IPR006626">
    <property type="entry name" value="PbH1"/>
</dbReference>
<dbReference type="InterPro" id="IPR003368">
    <property type="entry name" value="POMP_repeat"/>
</dbReference>
<dbReference type="EMBL" id="JARPXM010000023">
    <property type="protein sequence ID" value="MDT2539902.1"/>
    <property type="molecule type" value="Genomic_DNA"/>
</dbReference>
<evidence type="ECO:0000256" key="9">
    <source>
        <dbReference type="SAM" id="Phobius"/>
    </source>
</evidence>
<dbReference type="InterPro" id="IPR013783">
    <property type="entry name" value="Ig-like_fold"/>
</dbReference>
<dbReference type="InterPro" id="IPR012332">
    <property type="entry name" value="Autotransporter_pectin_lyase_C"/>
</dbReference>
<keyword evidence="6 9" id="KW-0472">Membrane</keyword>
<comment type="caution">
    <text evidence="11">The sequence shown here is derived from an EMBL/GenBank/DDBJ whole genome shotgun (WGS) entry which is preliminary data.</text>
</comment>
<feature type="compositionally biased region" description="Polar residues" evidence="8">
    <location>
        <begin position="59"/>
        <end position="76"/>
    </location>
</feature>
<dbReference type="RefSeq" id="WP_028020398.1">
    <property type="nucleotide sequence ID" value="NZ_BTSP01000002.1"/>
</dbReference>
<dbReference type="Gene3D" id="2.60.40.10">
    <property type="entry name" value="Immunoglobulins"/>
    <property type="match status" value="2"/>
</dbReference>
<dbReference type="Gene3D" id="2.160.20.10">
    <property type="entry name" value="Single-stranded right-handed beta-helix, Pectin lyase-like"/>
    <property type="match status" value="1"/>
</dbReference>
<dbReference type="GO" id="GO:0009279">
    <property type="term" value="C:cell outer membrane"/>
    <property type="evidence" value="ECO:0007669"/>
    <property type="project" value="UniProtKB-SubCell"/>
</dbReference>
<dbReference type="GO" id="GO:0005576">
    <property type="term" value="C:extracellular region"/>
    <property type="evidence" value="ECO:0007669"/>
    <property type="project" value="UniProtKB-SubCell"/>
</dbReference>
<keyword evidence="9" id="KW-1133">Transmembrane helix</keyword>
<dbReference type="SUPFAM" id="SSF51126">
    <property type="entry name" value="Pectin lyase-like"/>
    <property type="match status" value="4"/>
</dbReference>
<evidence type="ECO:0000256" key="7">
    <source>
        <dbReference type="ARBA" id="ARBA00023237"/>
    </source>
</evidence>
<dbReference type="Pfam" id="PF02415">
    <property type="entry name" value="Chlam_PMP"/>
    <property type="match status" value="1"/>
</dbReference>
<name>A0AAW8SYR9_9ENTE</name>
<proteinExistence type="predicted"/>
<dbReference type="InterPro" id="IPR011050">
    <property type="entry name" value="Pectin_lyase_fold/virulence"/>
</dbReference>
<evidence type="ECO:0000256" key="2">
    <source>
        <dbReference type="ARBA" id="ARBA00004442"/>
    </source>
</evidence>
<gene>
    <name evidence="11" type="ORF">P7D78_17475</name>
</gene>
<organism evidence="11 12">
    <name type="scientific">Enterococcus raffinosus</name>
    <dbReference type="NCBI Taxonomy" id="71452"/>
    <lineage>
        <taxon>Bacteria</taxon>
        <taxon>Bacillati</taxon>
        <taxon>Bacillota</taxon>
        <taxon>Bacilli</taxon>
        <taxon>Lactobacillales</taxon>
        <taxon>Enterococcaceae</taxon>
        <taxon>Enterococcus</taxon>
    </lineage>
</organism>
<evidence type="ECO:0000313" key="11">
    <source>
        <dbReference type="EMBL" id="MDT2539902.1"/>
    </source>
</evidence>
<keyword evidence="7" id="KW-0998">Cell outer membrane</keyword>
<dbReference type="InterPro" id="IPR012334">
    <property type="entry name" value="Pectin_lyas_fold"/>
</dbReference>
<protein>
    <submittedName>
        <fullName evidence="11">SdrD B-like domain-containing protein</fullName>
    </submittedName>
</protein>
<dbReference type="InterPro" id="IPR033764">
    <property type="entry name" value="Sdr_B"/>
</dbReference>
<feature type="region of interest" description="Disordered" evidence="8">
    <location>
        <begin position="844"/>
        <end position="866"/>
    </location>
</feature>
<reference evidence="11" key="1">
    <citation type="submission" date="2023-03" db="EMBL/GenBank/DDBJ databases">
        <authorList>
            <person name="Shen W."/>
            <person name="Cai J."/>
        </authorList>
    </citation>
    <scope>NUCLEOTIDE SEQUENCE</scope>
    <source>
        <strain evidence="11">B646-2</strain>
    </source>
</reference>
<evidence type="ECO:0000256" key="4">
    <source>
        <dbReference type="ARBA" id="ARBA00022525"/>
    </source>
</evidence>
<dbReference type="Proteomes" id="UP001249240">
    <property type="component" value="Unassembled WGS sequence"/>
</dbReference>
<evidence type="ECO:0000259" key="10">
    <source>
        <dbReference type="Pfam" id="PF17210"/>
    </source>
</evidence>